<feature type="domain" description="Glycosyl transferase family 1" evidence="2">
    <location>
        <begin position="183"/>
        <end position="346"/>
    </location>
</feature>
<dbReference type="RefSeq" id="WP_378962806.1">
    <property type="nucleotide sequence ID" value="NZ_JBHRXC010000016.1"/>
</dbReference>
<evidence type="ECO:0000313" key="4">
    <source>
        <dbReference type="Proteomes" id="UP001595792"/>
    </source>
</evidence>
<sequence length="367" mass="41979">MSKRLVIGIDVRDLKVAQTGTKTYLEELCKVFKNMDDTRFKFIFFDNIFPIYSGSNKALKFLGHLRYQFWKQVSLPLKAWVNGTHILFCTDNIVPIIHLGFKTVPVFHDAFFFENPEHFSKIWLKITLATAIPAARRSPIVITPSNYAKQQIHKYTQIPLEKMPVIYEGPKTLKEDSTQNSSIKGNYILHVGVMNKRKNIPALIYAFKKLRDKGYKALKLVLVGKIEDKKFSDNKAEIQNAIEETGLKNEVILTGYLSDDDLAALYSNASLYVFPSLNEGFGIPILEAFKYNLPVLVANNTSLPEIGGNAVITFNPFDAEDISDKMKMVLDNPELRKSLIEKGKQRLEEFSWEKTAQSLLKEFERIR</sequence>
<dbReference type="Gene3D" id="3.40.50.2000">
    <property type="entry name" value="Glycogen Phosphorylase B"/>
    <property type="match status" value="2"/>
</dbReference>
<dbReference type="Proteomes" id="UP001595792">
    <property type="component" value="Unassembled WGS sequence"/>
</dbReference>
<keyword evidence="1" id="KW-0808">Transferase</keyword>
<accession>A0ABV8NTE9</accession>
<comment type="caution">
    <text evidence="3">The sequence shown here is derived from an EMBL/GenBank/DDBJ whole genome shotgun (WGS) entry which is preliminary data.</text>
</comment>
<name>A0ABV8NTE9_9SPHI</name>
<protein>
    <submittedName>
        <fullName evidence="3">Glycosyltransferase family 4 protein</fullName>
    </submittedName>
</protein>
<evidence type="ECO:0000259" key="2">
    <source>
        <dbReference type="Pfam" id="PF00534"/>
    </source>
</evidence>
<dbReference type="CDD" id="cd03809">
    <property type="entry name" value="GT4_MtfB-like"/>
    <property type="match status" value="1"/>
</dbReference>
<gene>
    <name evidence="3" type="ORF">ACFOUY_18800</name>
</gene>
<dbReference type="SUPFAM" id="SSF53756">
    <property type="entry name" value="UDP-Glycosyltransferase/glycogen phosphorylase"/>
    <property type="match status" value="1"/>
</dbReference>
<organism evidence="3 4">
    <name type="scientific">Pedobacter jamesrossensis</name>
    <dbReference type="NCBI Taxonomy" id="1908238"/>
    <lineage>
        <taxon>Bacteria</taxon>
        <taxon>Pseudomonadati</taxon>
        <taxon>Bacteroidota</taxon>
        <taxon>Sphingobacteriia</taxon>
        <taxon>Sphingobacteriales</taxon>
        <taxon>Sphingobacteriaceae</taxon>
        <taxon>Pedobacter</taxon>
    </lineage>
</organism>
<dbReference type="EMBL" id="JBHSBY010000142">
    <property type="protein sequence ID" value="MFC4198762.1"/>
    <property type="molecule type" value="Genomic_DNA"/>
</dbReference>
<keyword evidence="4" id="KW-1185">Reference proteome</keyword>
<evidence type="ECO:0000313" key="3">
    <source>
        <dbReference type="EMBL" id="MFC4198762.1"/>
    </source>
</evidence>
<proteinExistence type="predicted"/>
<reference evidence="4" key="1">
    <citation type="journal article" date="2019" name="Int. J. Syst. Evol. Microbiol.">
        <title>The Global Catalogue of Microorganisms (GCM) 10K type strain sequencing project: providing services to taxonomists for standard genome sequencing and annotation.</title>
        <authorList>
            <consortium name="The Broad Institute Genomics Platform"/>
            <consortium name="The Broad Institute Genome Sequencing Center for Infectious Disease"/>
            <person name="Wu L."/>
            <person name="Ma J."/>
        </authorList>
    </citation>
    <scope>NUCLEOTIDE SEQUENCE [LARGE SCALE GENOMIC DNA]</scope>
    <source>
        <strain evidence="4">CCM 8689</strain>
    </source>
</reference>
<dbReference type="PANTHER" id="PTHR46401">
    <property type="entry name" value="GLYCOSYLTRANSFERASE WBBK-RELATED"/>
    <property type="match status" value="1"/>
</dbReference>
<dbReference type="InterPro" id="IPR001296">
    <property type="entry name" value="Glyco_trans_1"/>
</dbReference>
<dbReference type="Pfam" id="PF00534">
    <property type="entry name" value="Glycos_transf_1"/>
    <property type="match status" value="1"/>
</dbReference>
<dbReference type="PANTHER" id="PTHR46401:SF2">
    <property type="entry name" value="GLYCOSYLTRANSFERASE WBBK-RELATED"/>
    <property type="match status" value="1"/>
</dbReference>
<evidence type="ECO:0000256" key="1">
    <source>
        <dbReference type="ARBA" id="ARBA00022679"/>
    </source>
</evidence>